<dbReference type="InterPro" id="IPR046036">
    <property type="entry name" value="DUF5994"/>
</dbReference>
<evidence type="ECO:0000313" key="2">
    <source>
        <dbReference type="Proteomes" id="UP000267536"/>
    </source>
</evidence>
<evidence type="ECO:0000313" key="1">
    <source>
        <dbReference type="EMBL" id="RPA59391.1"/>
    </source>
</evidence>
<comment type="caution">
    <text evidence="1">The sequence shown here is derived from an EMBL/GenBank/DDBJ whole genome shotgun (WGS) entry which is preliminary data.</text>
</comment>
<dbReference type="EMBL" id="RKMH01000009">
    <property type="protein sequence ID" value="RPA59391.1"/>
    <property type="molecule type" value="Genomic_DNA"/>
</dbReference>
<reference evidence="1 2" key="1">
    <citation type="submission" date="2018-11" db="EMBL/GenBank/DDBJ databases">
        <title>Draft genome sequence of Gordonia sp. RS15-1S isolated from rice stems.</title>
        <authorList>
            <person name="Muangham S."/>
        </authorList>
    </citation>
    <scope>NUCLEOTIDE SEQUENCE [LARGE SCALE GENOMIC DNA]</scope>
    <source>
        <strain evidence="1 2">RS15-1S</strain>
    </source>
</reference>
<dbReference type="Pfam" id="PF19457">
    <property type="entry name" value="DUF5994"/>
    <property type="match status" value="1"/>
</dbReference>
<accession>A0A3N4GJU4</accession>
<keyword evidence="2" id="KW-1185">Reference proteome</keyword>
<dbReference type="Proteomes" id="UP000267536">
    <property type="component" value="Unassembled WGS sequence"/>
</dbReference>
<organism evidence="1 2">
    <name type="scientific">Gordonia oryzae</name>
    <dbReference type="NCBI Taxonomy" id="2487349"/>
    <lineage>
        <taxon>Bacteria</taxon>
        <taxon>Bacillati</taxon>
        <taxon>Actinomycetota</taxon>
        <taxon>Actinomycetes</taxon>
        <taxon>Mycobacteriales</taxon>
        <taxon>Gordoniaceae</taxon>
        <taxon>Gordonia</taxon>
    </lineage>
</organism>
<dbReference type="OrthoDB" id="3785441at2"/>
<gene>
    <name evidence="1" type="ORF">EF294_12860</name>
</gene>
<protein>
    <submittedName>
        <fullName evidence="1">Transposase</fullName>
    </submittedName>
</protein>
<sequence>MNTTPGRPSVTLGPTRVRLCGDPKAAVAGAWYPYTVQIADELSRMSTAVAPVLGDITAIEVNWQSFRRYPGLDSADAPAVPPLMTLTTPTTTATLLVIPSRTGSALAALLLRLAAQSEITDGRVHSLDARRAQQILARAGQYLATA</sequence>
<dbReference type="AlphaFoldDB" id="A0A3N4GJU4"/>
<proteinExistence type="predicted"/>
<name>A0A3N4GJU4_9ACTN</name>
<dbReference type="RefSeq" id="WP_123930441.1">
    <property type="nucleotide sequence ID" value="NZ_JBPSDP010000008.1"/>
</dbReference>